<accession>E1REN8</accession>
<evidence type="ECO:0000313" key="5">
    <source>
        <dbReference type="EMBL" id="ADN34985.1"/>
    </source>
</evidence>
<dbReference type="HOGENOM" id="CLU_109674_1_0_2"/>
<dbReference type="EMBL" id="CP002117">
    <property type="protein sequence ID" value="ADN34985.1"/>
    <property type="molecule type" value="Genomic_DNA"/>
</dbReference>
<keyword evidence="1" id="KW-0540">Nuclease</keyword>
<protein>
    <submittedName>
        <fullName evidence="5">Nucleotide binding protein PINc</fullName>
    </submittedName>
</protein>
<dbReference type="RefSeq" id="WP_013328164.1">
    <property type="nucleotide sequence ID" value="NC_014507.1"/>
</dbReference>
<dbReference type="CDD" id="cd09876">
    <property type="entry name" value="PIN_Nob1-like"/>
    <property type="match status" value="1"/>
</dbReference>
<dbReference type="STRING" id="679926.Mpet_0207"/>
<dbReference type="PANTHER" id="PTHR12814:SF2">
    <property type="entry name" value="RNA-BINDING PROTEIN NOB1"/>
    <property type="match status" value="1"/>
</dbReference>
<keyword evidence="3" id="KW-0378">Hydrolase</keyword>
<dbReference type="Gene3D" id="2.20.28.10">
    <property type="match status" value="1"/>
</dbReference>
<keyword evidence="6" id="KW-1185">Reference proteome</keyword>
<dbReference type="InterPro" id="IPR039907">
    <property type="entry name" value="NOB1"/>
</dbReference>
<dbReference type="Proteomes" id="UP000006565">
    <property type="component" value="Chromosome"/>
</dbReference>
<dbReference type="GeneID" id="9742650"/>
<evidence type="ECO:0000313" key="6">
    <source>
        <dbReference type="Proteomes" id="UP000006565"/>
    </source>
</evidence>
<proteinExistence type="predicted"/>
<dbReference type="InterPro" id="IPR002716">
    <property type="entry name" value="PIN_dom"/>
</dbReference>
<dbReference type="PANTHER" id="PTHR12814">
    <property type="entry name" value="RNA-BINDING PROTEIN NOB1"/>
    <property type="match status" value="1"/>
</dbReference>
<dbReference type="KEGG" id="mpi:Mpet_0207"/>
<dbReference type="InterPro" id="IPR033411">
    <property type="entry name" value="Ribonuclease_PIN"/>
</dbReference>
<dbReference type="GO" id="GO:0030490">
    <property type="term" value="P:maturation of SSU-rRNA"/>
    <property type="evidence" value="ECO:0007669"/>
    <property type="project" value="TreeGrafter"/>
</dbReference>
<evidence type="ECO:0000259" key="4">
    <source>
        <dbReference type="SMART" id="SM00670"/>
    </source>
</evidence>
<dbReference type="Gene3D" id="3.40.50.1010">
    <property type="entry name" value="5'-nuclease"/>
    <property type="match status" value="1"/>
</dbReference>
<dbReference type="InterPro" id="IPR029060">
    <property type="entry name" value="PIN-like_dom_sf"/>
</dbReference>
<keyword evidence="2" id="KW-0479">Metal-binding</keyword>
<feature type="domain" description="PIN" evidence="4">
    <location>
        <begin position="3"/>
        <end position="102"/>
    </location>
</feature>
<dbReference type="AlphaFoldDB" id="E1REN8"/>
<dbReference type="GO" id="GO:0046872">
    <property type="term" value="F:metal ion binding"/>
    <property type="evidence" value="ECO:0007669"/>
    <property type="project" value="UniProtKB-KW"/>
</dbReference>
<dbReference type="GO" id="GO:0016787">
    <property type="term" value="F:hydrolase activity"/>
    <property type="evidence" value="ECO:0007669"/>
    <property type="project" value="UniProtKB-KW"/>
</dbReference>
<dbReference type="eggNOG" id="arCOG00721">
    <property type="taxonomic scope" value="Archaea"/>
</dbReference>
<dbReference type="OrthoDB" id="27944at2157"/>
<sequence>MKRKIVTDSTFFFTDLPLDGDLIVPSAVFEELKDLNSKMRFEKYRESGLIVTGPDRKSVEEVKKAATKSGDISVLSATDIDVAALAYETGAAVATDDFALSNTAQHMGIEVIPLQQRAAKKKKWRYRCTGCGRYYSEPGICEVCGLEIKRKVK</sequence>
<dbReference type="SUPFAM" id="SSF88723">
    <property type="entry name" value="PIN domain-like"/>
    <property type="match status" value="1"/>
</dbReference>
<dbReference type="GO" id="GO:0030688">
    <property type="term" value="C:preribosome, small subunit precursor"/>
    <property type="evidence" value="ECO:0007669"/>
    <property type="project" value="TreeGrafter"/>
</dbReference>
<reference evidence="5 6" key="1">
    <citation type="journal article" date="2010" name="Stand. Genomic Sci.">
        <title>Complete genome sequence of Methanoplanus petrolearius type strain (SEBR 4847).</title>
        <authorList>
            <person name="Brambilla E."/>
            <person name="Djao O.D."/>
            <person name="Daligault H."/>
            <person name="Lapidus A."/>
            <person name="Lucas S."/>
            <person name="Hammon N."/>
            <person name="Nolan M."/>
            <person name="Tice H."/>
            <person name="Cheng J.F."/>
            <person name="Han C."/>
            <person name="Tapia R."/>
            <person name="Goodwin L."/>
            <person name="Pitluck S."/>
            <person name="Liolios K."/>
            <person name="Ivanova N."/>
            <person name="Mavromatis K."/>
            <person name="Mikhailova N."/>
            <person name="Pati A."/>
            <person name="Chen A."/>
            <person name="Palaniappan K."/>
            <person name="Land M."/>
            <person name="Hauser L."/>
            <person name="Chang Y.J."/>
            <person name="Jeffries C.D."/>
            <person name="Rohde M."/>
            <person name="Spring S."/>
            <person name="Sikorski J."/>
            <person name="Goker M."/>
            <person name="Woyke T."/>
            <person name="Bristow J."/>
            <person name="Eisen J.A."/>
            <person name="Markowitz V."/>
            <person name="Hugenholtz P."/>
            <person name="Kyrpides N.C."/>
            <person name="Klenk H.P."/>
        </authorList>
    </citation>
    <scope>NUCLEOTIDE SEQUENCE [LARGE SCALE GENOMIC DNA]</scope>
    <source>
        <strain evidence="6">DSM 11571 / OCM 486 / SEBR 4847</strain>
    </source>
</reference>
<evidence type="ECO:0000256" key="3">
    <source>
        <dbReference type="ARBA" id="ARBA00022801"/>
    </source>
</evidence>
<gene>
    <name evidence="5" type="ordered locus">Mpet_0207</name>
</gene>
<evidence type="ECO:0000256" key="2">
    <source>
        <dbReference type="ARBA" id="ARBA00022723"/>
    </source>
</evidence>
<dbReference type="SMART" id="SM00670">
    <property type="entry name" value="PINc"/>
    <property type="match status" value="1"/>
</dbReference>
<dbReference type="GO" id="GO:0004521">
    <property type="term" value="F:RNA endonuclease activity"/>
    <property type="evidence" value="ECO:0007669"/>
    <property type="project" value="TreeGrafter"/>
</dbReference>
<dbReference type="Pfam" id="PF17146">
    <property type="entry name" value="PIN_6"/>
    <property type="match status" value="1"/>
</dbReference>
<evidence type="ECO:0000256" key="1">
    <source>
        <dbReference type="ARBA" id="ARBA00022722"/>
    </source>
</evidence>
<organism evidence="5 6">
    <name type="scientific">Methanolacinia petrolearia (strain DSM 11571 / OCM 486 / SEBR 4847)</name>
    <name type="common">Methanoplanus petrolearius</name>
    <dbReference type="NCBI Taxonomy" id="679926"/>
    <lineage>
        <taxon>Archaea</taxon>
        <taxon>Methanobacteriati</taxon>
        <taxon>Methanobacteriota</taxon>
        <taxon>Stenosarchaea group</taxon>
        <taxon>Methanomicrobia</taxon>
        <taxon>Methanomicrobiales</taxon>
        <taxon>Methanomicrobiaceae</taxon>
        <taxon>Methanolacinia</taxon>
    </lineage>
</organism>
<name>E1REN8_METP4</name>